<evidence type="ECO:0000256" key="2">
    <source>
        <dbReference type="ARBA" id="ARBA00022723"/>
    </source>
</evidence>
<dbReference type="Proteomes" id="UP001649381">
    <property type="component" value="Unassembled WGS sequence"/>
</dbReference>
<dbReference type="InterPro" id="IPR037523">
    <property type="entry name" value="VOC_core"/>
</dbReference>
<feature type="domain" description="VOC" evidence="3">
    <location>
        <begin position="4"/>
        <end position="134"/>
    </location>
</feature>
<comment type="caution">
    <text evidence="4">The sequence shown here is derived from an EMBL/GenBank/DDBJ whole genome shotgun (WGS) entry which is preliminary data.</text>
</comment>
<dbReference type="Gene3D" id="3.10.180.10">
    <property type="entry name" value="2,3-Dihydroxybiphenyl 1,2-Dioxygenase, domain 1"/>
    <property type="match status" value="1"/>
</dbReference>
<proteinExistence type="inferred from homology"/>
<dbReference type="RefSeq" id="WP_236332778.1">
    <property type="nucleotide sequence ID" value="NZ_JAKIJS010000001.1"/>
</dbReference>
<accession>A0ABS9GWZ3</accession>
<dbReference type="CDD" id="cd07249">
    <property type="entry name" value="MMCE"/>
    <property type="match status" value="1"/>
</dbReference>
<evidence type="ECO:0000313" key="5">
    <source>
        <dbReference type="Proteomes" id="UP001649381"/>
    </source>
</evidence>
<comment type="similarity">
    <text evidence="1">Belongs to the methylmalonyl-CoA epimerase family.</text>
</comment>
<protein>
    <submittedName>
        <fullName evidence="4">VOC family protein</fullName>
    </submittedName>
</protein>
<keyword evidence="5" id="KW-1185">Reference proteome</keyword>
<sequence>MEKTLDHIGIAVRNIEEALSFYVDILNGEVLHRYTSHAKGVEVHVAAINVQGDLLELLEPTNHSSPVARFIRQKGKGVHHIAYRVNDLEQAINESKENGVRFLEDTYRTNHLGRRLIYLNPISTQGTIIEFCDYPNQ</sequence>
<evidence type="ECO:0000313" key="4">
    <source>
        <dbReference type="EMBL" id="MCF6137299.1"/>
    </source>
</evidence>
<dbReference type="Pfam" id="PF13669">
    <property type="entry name" value="Glyoxalase_4"/>
    <property type="match status" value="1"/>
</dbReference>
<dbReference type="InterPro" id="IPR029068">
    <property type="entry name" value="Glyas_Bleomycin-R_OHBP_Dase"/>
</dbReference>
<name>A0ABS9GWZ3_9BACL</name>
<dbReference type="PROSITE" id="PS51819">
    <property type="entry name" value="VOC"/>
    <property type="match status" value="1"/>
</dbReference>
<dbReference type="SUPFAM" id="SSF54593">
    <property type="entry name" value="Glyoxalase/Bleomycin resistance protein/Dihydroxybiphenyl dioxygenase"/>
    <property type="match status" value="1"/>
</dbReference>
<evidence type="ECO:0000256" key="1">
    <source>
        <dbReference type="ARBA" id="ARBA00009308"/>
    </source>
</evidence>
<dbReference type="EMBL" id="JAKIJS010000001">
    <property type="protein sequence ID" value="MCF6137299.1"/>
    <property type="molecule type" value="Genomic_DNA"/>
</dbReference>
<dbReference type="InterPro" id="IPR017515">
    <property type="entry name" value="MeMalonyl-CoA_epimerase"/>
</dbReference>
<gene>
    <name evidence="4" type="ORF">L2716_06105</name>
</gene>
<dbReference type="PANTHER" id="PTHR43048:SF3">
    <property type="entry name" value="METHYLMALONYL-COA EPIMERASE, MITOCHONDRIAL"/>
    <property type="match status" value="1"/>
</dbReference>
<dbReference type="InterPro" id="IPR051785">
    <property type="entry name" value="MMCE/EMCE_epimerase"/>
</dbReference>
<evidence type="ECO:0000259" key="3">
    <source>
        <dbReference type="PROSITE" id="PS51819"/>
    </source>
</evidence>
<organism evidence="4 5">
    <name type="scientific">Pseudalkalibacillus berkeleyi</name>
    <dbReference type="NCBI Taxonomy" id="1069813"/>
    <lineage>
        <taxon>Bacteria</taxon>
        <taxon>Bacillati</taxon>
        <taxon>Bacillota</taxon>
        <taxon>Bacilli</taxon>
        <taxon>Bacillales</taxon>
        <taxon>Fictibacillaceae</taxon>
        <taxon>Pseudalkalibacillus</taxon>
    </lineage>
</organism>
<reference evidence="4 5" key="1">
    <citation type="submission" date="2022-01" db="EMBL/GenBank/DDBJ databases">
        <title>Alkalihalobacillus sp. EGI L200015, a novel bacterium isolated from a salt lake sediment.</title>
        <authorList>
            <person name="Gao L."/>
            <person name="Fang B.-Z."/>
            <person name="Li W.-J."/>
        </authorList>
    </citation>
    <scope>NUCLEOTIDE SEQUENCE [LARGE SCALE GENOMIC DNA]</scope>
    <source>
        <strain evidence="4 5">KCTC 12718</strain>
    </source>
</reference>
<dbReference type="PANTHER" id="PTHR43048">
    <property type="entry name" value="METHYLMALONYL-COA EPIMERASE"/>
    <property type="match status" value="1"/>
</dbReference>
<keyword evidence="2" id="KW-0479">Metal-binding</keyword>